<dbReference type="InterPro" id="IPR028082">
    <property type="entry name" value="Peripla_BP_I"/>
</dbReference>
<comment type="caution">
    <text evidence="4">The sequence shown here is derived from an EMBL/GenBank/DDBJ whole genome shotgun (WGS) entry which is preliminary data.</text>
</comment>
<reference evidence="4 5" key="1">
    <citation type="submission" date="2020-07" db="EMBL/GenBank/DDBJ databases">
        <title>Taxonomic revisions and descriptions of new bacterial species based on genomic comparisons in the high-G+C-content subgroup of the family Alcaligenaceae.</title>
        <authorList>
            <person name="Szabo A."/>
            <person name="Felfoldi T."/>
        </authorList>
    </citation>
    <scope>NUCLEOTIDE SEQUENCE [LARGE SCALE GENOMIC DNA]</scope>
    <source>
        <strain evidence="4 5">DSM 25667</strain>
    </source>
</reference>
<gene>
    <name evidence="4" type="ORF">H0A62_12195</name>
</gene>
<dbReference type="SUPFAM" id="SSF53822">
    <property type="entry name" value="Periplasmic binding protein-like I"/>
    <property type="match status" value="1"/>
</dbReference>
<dbReference type="PANTHER" id="PTHR30483:SF6">
    <property type="entry name" value="PERIPLASMIC BINDING PROTEIN OF ABC TRANSPORTER FOR NATURAL AMINO ACIDS"/>
    <property type="match status" value="1"/>
</dbReference>
<dbReference type="Pfam" id="PF13458">
    <property type="entry name" value="Peripla_BP_6"/>
    <property type="match status" value="1"/>
</dbReference>
<dbReference type="InterPro" id="IPR028081">
    <property type="entry name" value="Leu-bd"/>
</dbReference>
<dbReference type="InterPro" id="IPR006311">
    <property type="entry name" value="TAT_signal"/>
</dbReference>
<keyword evidence="2" id="KW-0732">Signal</keyword>
<proteinExistence type="inferred from homology"/>
<dbReference type="Proteomes" id="UP000554144">
    <property type="component" value="Unassembled WGS sequence"/>
</dbReference>
<feature type="domain" description="Leucine-binding protein" evidence="3">
    <location>
        <begin position="96"/>
        <end position="454"/>
    </location>
</feature>
<dbReference type="PANTHER" id="PTHR30483">
    <property type="entry name" value="LEUCINE-SPECIFIC-BINDING PROTEIN"/>
    <property type="match status" value="1"/>
</dbReference>
<evidence type="ECO:0000256" key="1">
    <source>
        <dbReference type="ARBA" id="ARBA00010062"/>
    </source>
</evidence>
<dbReference type="InterPro" id="IPR019546">
    <property type="entry name" value="TAT_signal_bac_arc"/>
</dbReference>
<dbReference type="EMBL" id="JACCEV010000003">
    <property type="protein sequence ID" value="NYT86367.1"/>
    <property type="molecule type" value="Genomic_DNA"/>
</dbReference>
<dbReference type="OrthoDB" id="8766630at2"/>
<dbReference type="InterPro" id="IPR051010">
    <property type="entry name" value="BCAA_transport"/>
</dbReference>
<keyword evidence="5" id="KW-1185">Reference proteome</keyword>
<evidence type="ECO:0000259" key="3">
    <source>
        <dbReference type="Pfam" id="PF13458"/>
    </source>
</evidence>
<evidence type="ECO:0000256" key="2">
    <source>
        <dbReference type="ARBA" id="ARBA00022729"/>
    </source>
</evidence>
<dbReference type="NCBIfam" id="TIGR01409">
    <property type="entry name" value="TAT_signal_seq"/>
    <property type="match status" value="1"/>
</dbReference>
<name>A0A853GW55_9BURK</name>
<dbReference type="Gene3D" id="3.40.50.2300">
    <property type="match status" value="2"/>
</dbReference>
<evidence type="ECO:0000313" key="4">
    <source>
        <dbReference type="EMBL" id="NYT86367.1"/>
    </source>
</evidence>
<dbReference type="AlphaFoldDB" id="A0A853GW55"/>
<organism evidence="4 5">
    <name type="scientific">Pollutimonas harenae</name>
    <dbReference type="NCBI Taxonomy" id="657015"/>
    <lineage>
        <taxon>Bacteria</taxon>
        <taxon>Pseudomonadati</taxon>
        <taxon>Pseudomonadota</taxon>
        <taxon>Betaproteobacteria</taxon>
        <taxon>Burkholderiales</taxon>
        <taxon>Alcaligenaceae</taxon>
        <taxon>Pollutimonas</taxon>
    </lineage>
</organism>
<comment type="similarity">
    <text evidence="1">Belongs to the leucine-binding protein family.</text>
</comment>
<dbReference type="PROSITE" id="PS51318">
    <property type="entry name" value="TAT"/>
    <property type="match status" value="1"/>
</dbReference>
<sequence length="492" mass="53599">MDGAFPYREGRSFAQETCVATISRHRNIKRRLTVEDKKVQNQQAENTTNRRGFLKTGSAVAGGLLVPGAYSSAAFAQAKQYPKLGNYPDGVAGDTVVAGLTLDLTGPYSAEGAGQKRGFELAAEMINNGDPRVKKVSPLTKQGILGKKIELAIGDAETKPNSAVQAATRFIRQDKAMMIAGSVSSSVAIALQNTCERAKTLYFPIISGSSDTTGKDCRRYGFRLCHHAYTASKAIAPVLAEAYGKDMKAIYLVPDYNYGHSIHDHMREFTEAQGWTTIDTPQIHPLGATDYSAYLLNVANSGADILINLDYGADAVNSAKQAHQFGVLKNMKMCVPYMPAYMLEEVGPEIMEGVHGTMVFWWTEADKNEVAKDFVEAYEAKFNAKPRDPEHNAYMTMLLWADAVERAGTFYPAEVVKAFEDSINHKRPYTMGGEVYFRAEDHDGAANFAVVKGKKPSDIKNKDDLVDVVAVANGVDTLPPIGYAGCKMSPAV</sequence>
<dbReference type="CDD" id="cd19987">
    <property type="entry name" value="PBP1_SBP-like"/>
    <property type="match status" value="1"/>
</dbReference>
<protein>
    <submittedName>
        <fullName evidence="4">Substrate-binding protein</fullName>
    </submittedName>
</protein>
<accession>A0A853GW55</accession>
<evidence type="ECO:0000313" key="5">
    <source>
        <dbReference type="Proteomes" id="UP000554144"/>
    </source>
</evidence>